<comment type="caution">
    <text evidence="1">The sequence shown here is derived from an EMBL/GenBank/DDBJ whole genome shotgun (WGS) entry which is preliminary data.</text>
</comment>
<protein>
    <submittedName>
        <fullName evidence="1">Uncharacterized protein</fullName>
    </submittedName>
</protein>
<accession>B6XBN9</accession>
<organism evidence="1 2">
    <name type="scientific">Providencia alcalifaciens DSM 30120</name>
    <dbReference type="NCBI Taxonomy" id="520999"/>
    <lineage>
        <taxon>Bacteria</taxon>
        <taxon>Pseudomonadati</taxon>
        <taxon>Pseudomonadota</taxon>
        <taxon>Gammaproteobacteria</taxon>
        <taxon>Enterobacterales</taxon>
        <taxon>Morganellaceae</taxon>
        <taxon>Providencia</taxon>
    </lineage>
</organism>
<reference evidence="1 2" key="1">
    <citation type="submission" date="2008-10" db="EMBL/GenBank/DDBJ databases">
        <title>Draft genome sequence of Providencia alcalifaciens (DSM 30120).</title>
        <authorList>
            <person name="Sudarsanam P."/>
            <person name="Ley R."/>
            <person name="Guruge J."/>
            <person name="Turnbaugh P.J."/>
            <person name="Mahowald M."/>
            <person name="Liep D."/>
            <person name="Gordon J."/>
        </authorList>
    </citation>
    <scope>NUCLEOTIDE SEQUENCE [LARGE SCALE GENOMIC DNA]</scope>
    <source>
        <strain evidence="1 2">DSM 30120</strain>
    </source>
</reference>
<dbReference type="EMBL" id="ABXW01000014">
    <property type="protein sequence ID" value="EEB47041.1"/>
    <property type="molecule type" value="Genomic_DNA"/>
</dbReference>
<dbReference type="GO" id="GO:0006310">
    <property type="term" value="P:DNA recombination"/>
    <property type="evidence" value="ECO:0007669"/>
    <property type="project" value="InterPro"/>
</dbReference>
<reference evidence="1 2" key="2">
    <citation type="submission" date="2008-10" db="EMBL/GenBank/DDBJ databases">
        <authorList>
            <person name="Fulton L."/>
            <person name="Clifton S."/>
            <person name="Fulton B."/>
            <person name="Xu J."/>
            <person name="Minx P."/>
            <person name="Pepin K.H."/>
            <person name="Johnson M."/>
            <person name="Bhonagiri V."/>
            <person name="Nash W.E."/>
            <person name="Mardis E.R."/>
            <person name="Wilson R.K."/>
        </authorList>
    </citation>
    <scope>NUCLEOTIDE SEQUENCE [LARGE SCALE GENOMIC DNA]</scope>
    <source>
        <strain evidence="1 2">DSM 30120</strain>
    </source>
</reference>
<proteinExistence type="predicted"/>
<dbReference type="Proteomes" id="UP000003729">
    <property type="component" value="Unassembled WGS sequence"/>
</dbReference>
<dbReference type="InterPro" id="IPR007476">
    <property type="entry name" value="RdgC"/>
</dbReference>
<dbReference type="AlphaFoldDB" id="B6XBN9"/>
<gene>
    <name evidence="1" type="ORF">PROVALCAL_00750</name>
</gene>
<dbReference type="RefSeq" id="WP_006657721.1">
    <property type="nucleotide sequence ID" value="NZ_ABXW01000014.1"/>
</dbReference>
<evidence type="ECO:0000313" key="1">
    <source>
        <dbReference type="EMBL" id="EEB47041.1"/>
    </source>
</evidence>
<name>B6XBN9_9GAMM</name>
<evidence type="ECO:0000313" key="2">
    <source>
        <dbReference type="Proteomes" id="UP000003729"/>
    </source>
</evidence>
<dbReference type="GeneID" id="57294420"/>
<sequence length="300" mass="34397">MKRFPISSVVVFKAELPNAEALENHLKELPFVDILESHSFSYGFIPNKVTGELVTPIEGGYIINFRIDEKILPKAAIAFEINKRIEKLKEQGITDYLVPEIKRMAIDELLKIALTKTKVITALYHVSKGFLFISTTRKPDYQALVGSLVKVCGTVKTETFNIDDAKNGITTRLSNHIDNLSPEECFGHDLHPGNFILLQRKVDKKLETVKYDAELNLIREQVKDSLDNHFKVSLIELSTFDLIFKLTDNFDFKSIKPLAKIECDGDKAYRYRHTNAVFMFHMVNTIELLIELLKYKEKTE</sequence>
<dbReference type="Pfam" id="PF04381">
    <property type="entry name" value="RdgC"/>
    <property type="match status" value="1"/>
</dbReference>
<dbReference type="eggNOG" id="COG2974">
    <property type="taxonomic scope" value="Bacteria"/>
</dbReference>